<protein>
    <submittedName>
        <fullName evidence="2">Sugar ABC transporter substrate-binding protein</fullName>
    </submittedName>
</protein>
<proteinExistence type="predicted"/>
<organism evidence="2 3">
    <name type="scientific">Wenjunlia tyrosinilytica</name>
    <dbReference type="NCBI Taxonomy" id="1544741"/>
    <lineage>
        <taxon>Bacteria</taxon>
        <taxon>Bacillati</taxon>
        <taxon>Actinomycetota</taxon>
        <taxon>Actinomycetes</taxon>
        <taxon>Kitasatosporales</taxon>
        <taxon>Streptomycetaceae</taxon>
        <taxon>Wenjunlia</taxon>
    </lineage>
</organism>
<evidence type="ECO:0000313" key="2">
    <source>
        <dbReference type="EMBL" id="GGO99896.1"/>
    </source>
</evidence>
<dbReference type="Pfam" id="PF01547">
    <property type="entry name" value="SBP_bac_1"/>
    <property type="match status" value="1"/>
</dbReference>
<keyword evidence="1" id="KW-0732">Signal</keyword>
<dbReference type="Proteomes" id="UP000641932">
    <property type="component" value="Unassembled WGS sequence"/>
</dbReference>
<dbReference type="InterPro" id="IPR006059">
    <property type="entry name" value="SBP"/>
</dbReference>
<comment type="caution">
    <text evidence="2">The sequence shown here is derived from an EMBL/GenBank/DDBJ whole genome shotgun (WGS) entry which is preliminary data.</text>
</comment>
<reference evidence="2" key="1">
    <citation type="journal article" date="2014" name="Int. J. Syst. Evol. Microbiol.">
        <title>Complete genome sequence of Corynebacterium casei LMG S-19264T (=DSM 44701T), isolated from a smear-ripened cheese.</title>
        <authorList>
            <consortium name="US DOE Joint Genome Institute (JGI-PGF)"/>
            <person name="Walter F."/>
            <person name="Albersmeier A."/>
            <person name="Kalinowski J."/>
            <person name="Ruckert C."/>
        </authorList>
    </citation>
    <scope>NUCLEOTIDE SEQUENCE</scope>
    <source>
        <strain evidence="2">CGMCC 4.7201</strain>
    </source>
</reference>
<dbReference type="SUPFAM" id="SSF53850">
    <property type="entry name" value="Periplasmic binding protein-like II"/>
    <property type="match status" value="1"/>
</dbReference>
<dbReference type="PANTHER" id="PTHR43649:SF12">
    <property type="entry name" value="DIACETYLCHITOBIOSE BINDING PROTEIN DASA"/>
    <property type="match status" value="1"/>
</dbReference>
<dbReference type="InterPro" id="IPR050490">
    <property type="entry name" value="Bact_solute-bd_prot1"/>
</dbReference>
<dbReference type="AlphaFoldDB" id="A0A918A0F5"/>
<dbReference type="EMBL" id="BMMS01000049">
    <property type="protein sequence ID" value="GGO99896.1"/>
    <property type="molecule type" value="Genomic_DNA"/>
</dbReference>
<feature type="signal peptide" evidence="1">
    <location>
        <begin position="1"/>
        <end position="32"/>
    </location>
</feature>
<dbReference type="PANTHER" id="PTHR43649">
    <property type="entry name" value="ARABINOSE-BINDING PROTEIN-RELATED"/>
    <property type="match status" value="1"/>
</dbReference>
<keyword evidence="3" id="KW-1185">Reference proteome</keyword>
<name>A0A918A0F5_9ACTN</name>
<reference evidence="2" key="2">
    <citation type="submission" date="2020-09" db="EMBL/GenBank/DDBJ databases">
        <authorList>
            <person name="Sun Q."/>
            <person name="Zhou Y."/>
        </authorList>
    </citation>
    <scope>NUCLEOTIDE SEQUENCE</scope>
    <source>
        <strain evidence="2">CGMCC 4.7201</strain>
    </source>
</reference>
<evidence type="ECO:0000256" key="1">
    <source>
        <dbReference type="SAM" id="SignalP"/>
    </source>
</evidence>
<dbReference type="PROSITE" id="PS51257">
    <property type="entry name" value="PROKAR_LIPOPROTEIN"/>
    <property type="match status" value="1"/>
</dbReference>
<sequence>MAYRGNRRSRHTAQAVAAAGAAAALLAACSGAGGTASSGGGETVNVLMVNNPQMIELQKLTADHFTKETGIKVNFTVLPENDVRDKISQDFSNQAGQYDVATISNFEIPFFAKNRWLHPLDSYVAKDKAFDQGDILAPMRESLTAEDGKLYGQPFYGESSFLMYRKDVFAEKGLKMSDSPTWQQVADLAAKADGAKPGMKGICLRGQPGWGEVIAPLTTVVNTFGGTWFTKDWQARLTAPEFKKATKFYVDLVRRHGEAGAAQSGYAECLNNLAQGKVAMWYDATAAAGSLESAKSPVKDRIGYVQAPVDKTPSSGWLYTWAWGVQKASKHPDNAWKFISWASSKKYEALVGEKIGWENVPAGKRASTYGNADYRKAAAAFHEVTKRSITGADPRNPGVQPRPTIGIQFVDIPEFSDLGTKVSQEISAAIAGRQSVDQALNKSQALAEKVAKEYRGR</sequence>
<dbReference type="Gene3D" id="3.40.190.10">
    <property type="entry name" value="Periplasmic binding protein-like II"/>
    <property type="match status" value="2"/>
</dbReference>
<dbReference type="RefSeq" id="WP_189135609.1">
    <property type="nucleotide sequence ID" value="NZ_BMMS01000049.1"/>
</dbReference>
<evidence type="ECO:0000313" key="3">
    <source>
        <dbReference type="Proteomes" id="UP000641932"/>
    </source>
</evidence>
<feature type="chain" id="PRO_5038692507" evidence="1">
    <location>
        <begin position="33"/>
        <end position="457"/>
    </location>
</feature>
<gene>
    <name evidence="2" type="ORF">GCM10012280_67400</name>
</gene>
<dbReference type="CDD" id="cd13585">
    <property type="entry name" value="PBP2_TMBP_like"/>
    <property type="match status" value="1"/>
</dbReference>
<accession>A0A918A0F5</accession>